<evidence type="ECO:0000256" key="2">
    <source>
        <dbReference type="ARBA" id="ARBA00004236"/>
    </source>
</evidence>
<dbReference type="Gene3D" id="1.10.287.130">
    <property type="match status" value="1"/>
</dbReference>
<dbReference type="Pfam" id="PF02518">
    <property type="entry name" value="HATPase_c"/>
    <property type="match status" value="1"/>
</dbReference>
<keyword evidence="7 13" id="KW-0418">Kinase</keyword>
<keyword evidence="9" id="KW-0902">Two-component regulatory system</keyword>
<dbReference type="GO" id="GO:0016301">
    <property type="term" value="F:kinase activity"/>
    <property type="evidence" value="ECO:0007669"/>
    <property type="project" value="UniProtKB-KW"/>
</dbReference>
<evidence type="ECO:0000256" key="8">
    <source>
        <dbReference type="ARBA" id="ARBA00022840"/>
    </source>
</evidence>
<evidence type="ECO:0000256" key="6">
    <source>
        <dbReference type="ARBA" id="ARBA00022741"/>
    </source>
</evidence>
<evidence type="ECO:0000256" key="10">
    <source>
        <dbReference type="ARBA" id="ARBA00039401"/>
    </source>
</evidence>
<gene>
    <name evidence="13" type="ORF">J2S36_001428</name>
</gene>
<feature type="transmembrane region" description="Helical" evidence="11">
    <location>
        <begin position="6"/>
        <end position="23"/>
    </location>
</feature>
<protein>
    <recommendedName>
        <fullName evidence="10">Sensor-like histidine kinase SenX3</fullName>
        <ecNumber evidence="3">2.7.13.3</ecNumber>
    </recommendedName>
</protein>
<dbReference type="InterPro" id="IPR050351">
    <property type="entry name" value="BphY/WalK/GraS-like"/>
</dbReference>
<dbReference type="InterPro" id="IPR004358">
    <property type="entry name" value="Sig_transdc_His_kin-like_C"/>
</dbReference>
<dbReference type="InterPro" id="IPR036097">
    <property type="entry name" value="HisK_dim/P_sf"/>
</dbReference>
<sequence length="265" mass="28847">MEYLPWIIVVLFIASTGISLYLLHLSRKHAAKLAAELAENEFRPAIISHEIRTPITLISAAAELLNDGLAGELNPQQRNFIQTISENSAQVINIAENFLINVKLTNSQALSPESVDLQQIVTQTARELRHTTTTPINVESTNGIGKIQADPQLLRQLIWNLINNCTRHAGENAQVNVRVTTNTSNSALIVISDDGAGIAPEEYANIWKPFTTGTARRPGTGIGMMVAKQIVAAHGGSIMLDSIPGKGTAFHVLLPLNQTPVRKRQ</sequence>
<keyword evidence="11" id="KW-0812">Transmembrane</keyword>
<evidence type="ECO:0000256" key="7">
    <source>
        <dbReference type="ARBA" id="ARBA00022777"/>
    </source>
</evidence>
<evidence type="ECO:0000313" key="14">
    <source>
        <dbReference type="Proteomes" id="UP001266099"/>
    </source>
</evidence>
<dbReference type="PANTHER" id="PTHR42878">
    <property type="entry name" value="TWO-COMPONENT HISTIDINE KINASE"/>
    <property type="match status" value="1"/>
</dbReference>
<keyword evidence="14" id="KW-1185">Reference proteome</keyword>
<dbReference type="CDD" id="cd00082">
    <property type="entry name" value="HisKA"/>
    <property type="match status" value="1"/>
</dbReference>
<dbReference type="Proteomes" id="UP001266099">
    <property type="component" value="Unassembled WGS sequence"/>
</dbReference>
<evidence type="ECO:0000256" key="1">
    <source>
        <dbReference type="ARBA" id="ARBA00000085"/>
    </source>
</evidence>
<proteinExistence type="predicted"/>
<name>A0ABU1T4W4_9ACTO</name>
<dbReference type="SMART" id="SM00388">
    <property type="entry name" value="HisKA"/>
    <property type="match status" value="1"/>
</dbReference>
<keyword evidence="8" id="KW-0067">ATP-binding</keyword>
<evidence type="ECO:0000259" key="12">
    <source>
        <dbReference type="PROSITE" id="PS50109"/>
    </source>
</evidence>
<dbReference type="PROSITE" id="PS50109">
    <property type="entry name" value="HIS_KIN"/>
    <property type="match status" value="1"/>
</dbReference>
<dbReference type="RefSeq" id="WP_309956918.1">
    <property type="nucleotide sequence ID" value="NZ_JAVDUJ010000001.1"/>
</dbReference>
<evidence type="ECO:0000256" key="5">
    <source>
        <dbReference type="ARBA" id="ARBA00022679"/>
    </source>
</evidence>
<evidence type="ECO:0000256" key="3">
    <source>
        <dbReference type="ARBA" id="ARBA00012438"/>
    </source>
</evidence>
<dbReference type="InterPro" id="IPR003661">
    <property type="entry name" value="HisK_dim/P_dom"/>
</dbReference>
<dbReference type="InterPro" id="IPR003594">
    <property type="entry name" value="HATPase_dom"/>
</dbReference>
<dbReference type="PANTHER" id="PTHR42878:SF7">
    <property type="entry name" value="SENSOR HISTIDINE KINASE GLRK"/>
    <property type="match status" value="1"/>
</dbReference>
<evidence type="ECO:0000313" key="13">
    <source>
        <dbReference type="EMBL" id="MDR6939885.1"/>
    </source>
</evidence>
<dbReference type="InterPro" id="IPR036890">
    <property type="entry name" value="HATPase_C_sf"/>
</dbReference>
<evidence type="ECO:0000256" key="9">
    <source>
        <dbReference type="ARBA" id="ARBA00023012"/>
    </source>
</evidence>
<feature type="domain" description="Histidine kinase" evidence="12">
    <location>
        <begin position="46"/>
        <end position="258"/>
    </location>
</feature>
<comment type="caution">
    <text evidence="13">The sequence shown here is derived from an EMBL/GenBank/DDBJ whole genome shotgun (WGS) entry which is preliminary data.</text>
</comment>
<comment type="subcellular location">
    <subcellularLocation>
        <location evidence="2">Cell membrane</location>
    </subcellularLocation>
</comment>
<dbReference type="SUPFAM" id="SSF55874">
    <property type="entry name" value="ATPase domain of HSP90 chaperone/DNA topoisomerase II/histidine kinase"/>
    <property type="match status" value="1"/>
</dbReference>
<dbReference type="InterPro" id="IPR005467">
    <property type="entry name" value="His_kinase_dom"/>
</dbReference>
<dbReference type="Gene3D" id="3.30.565.10">
    <property type="entry name" value="Histidine kinase-like ATPase, C-terminal domain"/>
    <property type="match status" value="1"/>
</dbReference>
<dbReference type="EMBL" id="JAVDUJ010000001">
    <property type="protein sequence ID" value="MDR6939885.1"/>
    <property type="molecule type" value="Genomic_DNA"/>
</dbReference>
<dbReference type="PRINTS" id="PR00344">
    <property type="entry name" value="BCTRLSENSOR"/>
</dbReference>
<organism evidence="13 14">
    <name type="scientific">Arcanobacterium hippocoleae</name>
    <dbReference type="NCBI Taxonomy" id="149017"/>
    <lineage>
        <taxon>Bacteria</taxon>
        <taxon>Bacillati</taxon>
        <taxon>Actinomycetota</taxon>
        <taxon>Actinomycetes</taxon>
        <taxon>Actinomycetales</taxon>
        <taxon>Actinomycetaceae</taxon>
        <taxon>Arcanobacterium</taxon>
    </lineage>
</organism>
<comment type="catalytic activity">
    <reaction evidence="1">
        <text>ATP + protein L-histidine = ADP + protein N-phospho-L-histidine.</text>
        <dbReference type="EC" id="2.7.13.3"/>
    </reaction>
</comment>
<reference evidence="13 14" key="1">
    <citation type="submission" date="2023-07" db="EMBL/GenBank/DDBJ databases">
        <title>Sequencing the genomes of 1000 actinobacteria strains.</title>
        <authorList>
            <person name="Klenk H.-P."/>
        </authorList>
    </citation>
    <scope>NUCLEOTIDE SEQUENCE [LARGE SCALE GENOMIC DNA]</scope>
    <source>
        <strain evidence="13 14">DSM 15539</strain>
    </source>
</reference>
<keyword evidence="4" id="KW-0597">Phosphoprotein</keyword>
<keyword evidence="6" id="KW-0547">Nucleotide-binding</keyword>
<keyword evidence="11" id="KW-1133">Transmembrane helix</keyword>
<dbReference type="EC" id="2.7.13.3" evidence="3"/>
<evidence type="ECO:0000256" key="11">
    <source>
        <dbReference type="SAM" id="Phobius"/>
    </source>
</evidence>
<dbReference type="SMART" id="SM00387">
    <property type="entry name" value="HATPase_c"/>
    <property type="match status" value="1"/>
</dbReference>
<dbReference type="Pfam" id="PF00512">
    <property type="entry name" value="HisKA"/>
    <property type="match status" value="1"/>
</dbReference>
<evidence type="ECO:0000256" key="4">
    <source>
        <dbReference type="ARBA" id="ARBA00022553"/>
    </source>
</evidence>
<keyword evidence="5" id="KW-0808">Transferase</keyword>
<dbReference type="SUPFAM" id="SSF47384">
    <property type="entry name" value="Homodimeric domain of signal transducing histidine kinase"/>
    <property type="match status" value="1"/>
</dbReference>
<accession>A0ABU1T4W4</accession>
<keyword evidence="11" id="KW-0472">Membrane</keyword>